<dbReference type="InterPro" id="IPR006553">
    <property type="entry name" value="Leu-rich_rpt_Cys-con_subtyp"/>
</dbReference>
<dbReference type="FunFam" id="1.20.1280.50:FF:000037">
    <property type="entry name" value="F-box protein SKIP19"/>
    <property type="match status" value="1"/>
</dbReference>
<feature type="region of interest" description="Disordered" evidence="1">
    <location>
        <begin position="1"/>
        <end position="132"/>
    </location>
</feature>
<dbReference type="Gene3D" id="1.20.1280.50">
    <property type="match status" value="1"/>
</dbReference>
<dbReference type="AlphaFoldDB" id="A0A8T0R8R5"/>
<evidence type="ECO:0000313" key="4">
    <source>
        <dbReference type="Proteomes" id="UP000823388"/>
    </source>
</evidence>
<keyword evidence="4" id="KW-1185">Reference proteome</keyword>
<dbReference type="Pfam" id="PF12937">
    <property type="entry name" value="F-box-like"/>
    <property type="match status" value="1"/>
</dbReference>
<feature type="domain" description="F-box" evidence="2">
    <location>
        <begin position="130"/>
        <end position="178"/>
    </location>
</feature>
<feature type="compositionally biased region" description="Basic residues" evidence="1">
    <location>
        <begin position="117"/>
        <end position="127"/>
    </location>
</feature>
<feature type="compositionally biased region" description="Pro residues" evidence="1">
    <location>
        <begin position="81"/>
        <end position="111"/>
    </location>
</feature>
<name>A0A8T0R8R5_PANVG</name>
<reference evidence="3" key="1">
    <citation type="submission" date="2020-05" db="EMBL/GenBank/DDBJ databases">
        <title>WGS assembly of Panicum virgatum.</title>
        <authorList>
            <person name="Lovell J.T."/>
            <person name="Jenkins J."/>
            <person name="Shu S."/>
            <person name="Juenger T.E."/>
            <person name="Schmutz J."/>
        </authorList>
    </citation>
    <scope>NUCLEOTIDE SEQUENCE</scope>
    <source>
        <strain evidence="3">AP13</strain>
    </source>
</reference>
<dbReference type="PANTHER" id="PTHR38926">
    <property type="entry name" value="F-BOX DOMAIN CONTAINING PROTEIN, EXPRESSED"/>
    <property type="match status" value="1"/>
</dbReference>
<organism evidence="3 4">
    <name type="scientific">Panicum virgatum</name>
    <name type="common">Blackwell switchgrass</name>
    <dbReference type="NCBI Taxonomy" id="38727"/>
    <lineage>
        <taxon>Eukaryota</taxon>
        <taxon>Viridiplantae</taxon>
        <taxon>Streptophyta</taxon>
        <taxon>Embryophyta</taxon>
        <taxon>Tracheophyta</taxon>
        <taxon>Spermatophyta</taxon>
        <taxon>Magnoliopsida</taxon>
        <taxon>Liliopsida</taxon>
        <taxon>Poales</taxon>
        <taxon>Poaceae</taxon>
        <taxon>PACMAD clade</taxon>
        <taxon>Panicoideae</taxon>
        <taxon>Panicodae</taxon>
        <taxon>Paniceae</taxon>
        <taxon>Panicinae</taxon>
        <taxon>Panicum</taxon>
        <taxon>Panicum sect. Hiantes</taxon>
    </lineage>
</organism>
<dbReference type="Gene3D" id="3.80.10.10">
    <property type="entry name" value="Ribonuclease Inhibitor"/>
    <property type="match status" value="1"/>
</dbReference>
<sequence length="480" mass="52666">MPSSSASRRRGRNKPAPPAAQPGAVGRSTVPAPAAVPRLHPPAGFARELDPGPDAAAAERARGPVLAPRLPPPAAFARGPRPAPPRPAPIVAPPNPSPPVLQAPAPTPPPSSSSSSSRRRRRRRRKAGAASDWASLPRDALATILGKLDHIEILTGAGQACRSWRRAAREDPSLWRRVDMRGHADLFNQVNLHGMAQAAVRRANGQCEAFWGEYAGNDEFLLFLGEQAPSLKSLRLISCYDVSSKGFAEAIRKWYLCRAPSLKSLRLISCYDVSSKGFAEAIRKLPLLEELELSLSSNVCGQEVFETVGKSCPQLKRFRLSKHSFISFEDVEYNKDGEALGIATMTGLRSLQIFGNILTNAGLTAILDNCHYLESLDICHCFNVEMDNTLRAKCAGIKTLRLPDDSTDDYDFRVLPPIWADNSQSEDDSDDGYPGSDVYYELDTDLDDDDDIYDPSNYIDGMDKDEEARMILRSLWALMK</sequence>
<proteinExistence type="predicted"/>
<dbReference type="Proteomes" id="UP000823388">
    <property type="component" value="Chromosome 6K"/>
</dbReference>
<dbReference type="EMBL" id="CM029047">
    <property type="protein sequence ID" value="KAG2582177.1"/>
    <property type="molecule type" value="Genomic_DNA"/>
</dbReference>
<accession>A0A8T0R8R5</accession>
<dbReference type="InterPro" id="IPR032675">
    <property type="entry name" value="LRR_dom_sf"/>
</dbReference>
<dbReference type="PRINTS" id="PR00830">
    <property type="entry name" value="ENDOLAPTASE"/>
</dbReference>
<protein>
    <recommendedName>
        <fullName evidence="2">F-box domain-containing protein</fullName>
    </recommendedName>
</protein>
<evidence type="ECO:0000259" key="2">
    <source>
        <dbReference type="PROSITE" id="PS50181"/>
    </source>
</evidence>
<evidence type="ECO:0000256" key="1">
    <source>
        <dbReference type="SAM" id="MobiDB-lite"/>
    </source>
</evidence>
<evidence type="ECO:0000313" key="3">
    <source>
        <dbReference type="EMBL" id="KAG2582177.1"/>
    </source>
</evidence>
<gene>
    <name evidence="3" type="ORF">PVAP13_6KG066500</name>
</gene>
<dbReference type="InterPro" id="IPR001810">
    <property type="entry name" value="F-box_dom"/>
</dbReference>
<dbReference type="SUPFAM" id="SSF52047">
    <property type="entry name" value="RNI-like"/>
    <property type="match status" value="1"/>
</dbReference>
<dbReference type="EMBL" id="CM029047">
    <property type="protein sequence ID" value="KAG2582175.1"/>
    <property type="molecule type" value="Genomic_DNA"/>
</dbReference>
<dbReference type="InterPro" id="IPR036047">
    <property type="entry name" value="F-box-like_dom_sf"/>
</dbReference>
<dbReference type="SMART" id="SM00367">
    <property type="entry name" value="LRR_CC"/>
    <property type="match status" value="5"/>
</dbReference>
<dbReference type="PROSITE" id="PS50181">
    <property type="entry name" value="FBOX"/>
    <property type="match status" value="1"/>
</dbReference>
<comment type="caution">
    <text evidence="3">The sequence shown here is derived from an EMBL/GenBank/DDBJ whole genome shotgun (WGS) entry which is preliminary data.</text>
</comment>
<dbReference type="OrthoDB" id="2095648at2759"/>
<dbReference type="PANTHER" id="PTHR38926:SF74">
    <property type="entry name" value="OS08G0193600 PROTEIN"/>
    <property type="match status" value="1"/>
</dbReference>
<dbReference type="SUPFAM" id="SSF81383">
    <property type="entry name" value="F-box domain"/>
    <property type="match status" value="1"/>
</dbReference>